<evidence type="ECO:0000313" key="2">
    <source>
        <dbReference type="Proteomes" id="UP000887116"/>
    </source>
</evidence>
<protein>
    <submittedName>
        <fullName evidence="1">Uncharacterized protein</fullName>
    </submittedName>
</protein>
<name>A0A8X6FCE2_TRICU</name>
<dbReference type="EMBL" id="BMAO01031609">
    <property type="protein sequence ID" value="GFQ76312.1"/>
    <property type="molecule type" value="Genomic_DNA"/>
</dbReference>
<evidence type="ECO:0000313" key="1">
    <source>
        <dbReference type="EMBL" id="GFQ76312.1"/>
    </source>
</evidence>
<organism evidence="1 2">
    <name type="scientific">Trichonephila clavata</name>
    <name type="common">Joro spider</name>
    <name type="synonym">Nephila clavata</name>
    <dbReference type="NCBI Taxonomy" id="2740835"/>
    <lineage>
        <taxon>Eukaryota</taxon>
        <taxon>Metazoa</taxon>
        <taxon>Ecdysozoa</taxon>
        <taxon>Arthropoda</taxon>
        <taxon>Chelicerata</taxon>
        <taxon>Arachnida</taxon>
        <taxon>Araneae</taxon>
        <taxon>Araneomorphae</taxon>
        <taxon>Entelegynae</taxon>
        <taxon>Araneoidea</taxon>
        <taxon>Nephilidae</taxon>
        <taxon>Trichonephila</taxon>
    </lineage>
</organism>
<proteinExistence type="predicted"/>
<comment type="caution">
    <text evidence="1">The sequence shown here is derived from an EMBL/GenBank/DDBJ whole genome shotgun (WGS) entry which is preliminary data.</text>
</comment>
<reference evidence="1" key="1">
    <citation type="submission" date="2020-07" db="EMBL/GenBank/DDBJ databases">
        <title>Multicomponent nature underlies the extraordinary mechanical properties of spider dragline silk.</title>
        <authorList>
            <person name="Kono N."/>
            <person name="Nakamura H."/>
            <person name="Mori M."/>
            <person name="Yoshida Y."/>
            <person name="Ohtoshi R."/>
            <person name="Malay A.D."/>
            <person name="Moran D.A.P."/>
            <person name="Tomita M."/>
            <person name="Numata K."/>
            <person name="Arakawa K."/>
        </authorList>
    </citation>
    <scope>NUCLEOTIDE SEQUENCE</scope>
</reference>
<dbReference type="AlphaFoldDB" id="A0A8X6FCE2"/>
<accession>A0A8X6FCE2</accession>
<dbReference type="Proteomes" id="UP000887116">
    <property type="component" value="Unassembled WGS sequence"/>
</dbReference>
<sequence>MGSDATFLENNARSLELAFFIIIAIYTSNSMNDMLFQLVPNRACLRSVSGTPFCSVQSNLNDLTTHLREWAQIPQNA</sequence>
<gene>
    <name evidence="1" type="ORF">TNCT_307551</name>
</gene>
<keyword evidence="2" id="KW-1185">Reference proteome</keyword>